<reference evidence="1" key="2">
    <citation type="submission" date="2021-10" db="EMBL/GenBank/DDBJ databases">
        <authorList>
            <person name="Piombo E."/>
        </authorList>
    </citation>
    <scope>NUCLEOTIDE SEQUENCE</scope>
</reference>
<name>A0ACA9TRL6_BIOOC</name>
<gene>
    <name evidence="1" type="ORF">CRV2_00000754</name>
</gene>
<comment type="caution">
    <text evidence="1">The sequence shown here is derived from an EMBL/GenBank/DDBJ whole genome shotgun (WGS) entry which is preliminary data.</text>
</comment>
<dbReference type="Proteomes" id="UP000836387">
    <property type="component" value="Unassembled WGS sequence"/>
</dbReference>
<sequence length="232" mass="26405">MSRLFRTALYGPCSGDKLPENLDRVQEEQLIINELSAECRANVATLTSQLPGHIPEALQKLEDFFSGPFIVFKGISNEVFNFTTSSHDQPNDLTTMKNMLTGIIELTQKDLGISAIEYLDTEVLDKLDWLRDSLLRFLNRLAGHSGYSHRLPDPDSQFLRSKYESLRIHVENRILREKRPEKVGSPEFSTLQRRLVDGILLRKDRVERARAHYKTVMGTSTSEVAVQVAYPG</sequence>
<accession>A0ACA9TRL6</accession>
<protein>
    <submittedName>
        <fullName evidence="1">Uncharacterized protein</fullName>
    </submittedName>
</protein>
<evidence type="ECO:0000313" key="2">
    <source>
        <dbReference type="Proteomes" id="UP000836387"/>
    </source>
</evidence>
<dbReference type="EMBL" id="CADEHS020000007">
    <property type="protein sequence ID" value="CAG9943595.1"/>
    <property type="molecule type" value="Genomic_DNA"/>
</dbReference>
<organism evidence="1 2">
    <name type="scientific">Clonostachys rosea f. rosea IK726</name>
    <dbReference type="NCBI Taxonomy" id="1349383"/>
    <lineage>
        <taxon>Eukaryota</taxon>
        <taxon>Fungi</taxon>
        <taxon>Dikarya</taxon>
        <taxon>Ascomycota</taxon>
        <taxon>Pezizomycotina</taxon>
        <taxon>Sordariomycetes</taxon>
        <taxon>Hypocreomycetidae</taxon>
        <taxon>Hypocreales</taxon>
        <taxon>Bionectriaceae</taxon>
        <taxon>Clonostachys</taxon>
    </lineage>
</organism>
<keyword evidence="2" id="KW-1185">Reference proteome</keyword>
<proteinExistence type="predicted"/>
<reference evidence="1" key="1">
    <citation type="submission" date="2020-04" db="EMBL/GenBank/DDBJ databases">
        <authorList>
            <person name="Broberg M."/>
        </authorList>
    </citation>
    <scope>NUCLEOTIDE SEQUENCE</scope>
</reference>
<evidence type="ECO:0000313" key="1">
    <source>
        <dbReference type="EMBL" id="CAG9943595.1"/>
    </source>
</evidence>